<reference evidence="2" key="1">
    <citation type="journal article" date="2015" name="Nature">
        <title>Complex archaea that bridge the gap between prokaryotes and eukaryotes.</title>
        <authorList>
            <person name="Spang A."/>
            <person name="Saw J.H."/>
            <person name="Jorgensen S.L."/>
            <person name="Zaremba-Niedzwiedzka K."/>
            <person name="Martijn J."/>
            <person name="Lind A.E."/>
            <person name="van Eijk R."/>
            <person name="Schleper C."/>
            <person name="Guy L."/>
            <person name="Ettema T.J."/>
        </authorList>
    </citation>
    <scope>NUCLEOTIDE SEQUENCE</scope>
</reference>
<evidence type="ECO:0000256" key="1">
    <source>
        <dbReference type="SAM" id="MobiDB-lite"/>
    </source>
</evidence>
<comment type="caution">
    <text evidence="2">The sequence shown here is derived from an EMBL/GenBank/DDBJ whole genome shotgun (WGS) entry which is preliminary data.</text>
</comment>
<protein>
    <submittedName>
        <fullName evidence="2">Uncharacterized protein</fullName>
    </submittedName>
</protein>
<gene>
    <name evidence="2" type="ORF">LCGC14_2987110</name>
</gene>
<dbReference type="AlphaFoldDB" id="A0A0F8X4W5"/>
<name>A0A0F8X4W5_9ZZZZ</name>
<feature type="region of interest" description="Disordered" evidence="1">
    <location>
        <begin position="1"/>
        <end position="23"/>
    </location>
</feature>
<sequence length="236" mass="25016">MALNAPTALSIAGRPNPLNERKRQVLSDVSTQIMDLANDANPGTAPQSLQSAQKIGNAAVQAGVVPVSALPAMNQFLQSIKAKRAAEGFEEEEEEELVPRGLPRTEANQLLFNKPSPPSGPSRTVELGPVPGSTKVEGPAQLEQFALPAGTLREGERLAGKIITSDGSFAKGLIESAARVTPGKKLSPEQVRARSARLRVLGVKEKTIAEFQTANAPSQSDRIMAVISKFQPGREP</sequence>
<dbReference type="EMBL" id="LAZR01061156">
    <property type="protein sequence ID" value="KKK64152.1"/>
    <property type="molecule type" value="Genomic_DNA"/>
</dbReference>
<feature type="non-terminal residue" evidence="2">
    <location>
        <position position="236"/>
    </location>
</feature>
<evidence type="ECO:0000313" key="2">
    <source>
        <dbReference type="EMBL" id="KKK64152.1"/>
    </source>
</evidence>
<accession>A0A0F8X4W5</accession>
<organism evidence="2">
    <name type="scientific">marine sediment metagenome</name>
    <dbReference type="NCBI Taxonomy" id="412755"/>
    <lineage>
        <taxon>unclassified sequences</taxon>
        <taxon>metagenomes</taxon>
        <taxon>ecological metagenomes</taxon>
    </lineage>
</organism>
<proteinExistence type="predicted"/>